<dbReference type="GO" id="GO:0003700">
    <property type="term" value="F:DNA-binding transcription factor activity"/>
    <property type="evidence" value="ECO:0007669"/>
    <property type="project" value="InterPro"/>
</dbReference>
<dbReference type="EMBL" id="QBIU01000001">
    <property type="protein sequence ID" value="MWV69795.1"/>
    <property type="molecule type" value="Genomic_DNA"/>
</dbReference>
<evidence type="ECO:0000256" key="3">
    <source>
        <dbReference type="ARBA" id="ARBA00023125"/>
    </source>
</evidence>
<dbReference type="InterPro" id="IPR047057">
    <property type="entry name" value="MerR_fam"/>
</dbReference>
<reference evidence="7 8" key="1">
    <citation type="journal article" date="2014" name="Genome Announc.">
        <title>Draft genome sequences of eight enterohepatic helicobacter species isolated from both laboratory and wild rodents.</title>
        <authorList>
            <person name="Sheh A."/>
            <person name="Shen Z."/>
            <person name="Fox J.G."/>
        </authorList>
    </citation>
    <scope>NUCLEOTIDE SEQUENCE [LARGE SCALE GENOMIC DNA]</scope>
    <source>
        <strain evidence="7 8">MIT 97-6194</strain>
    </source>
</reference>
<dbReference type="SMART" id="SM00422">
    <property type="entry name" value="HTH_MERR"/>
    <property type="match status" value="1"/>
</dbReference>
<protein>
    <submittedName>
        <fullName evidence="7">MerR family transcriptional regulator</fullName>
    </submittedName>
</protein>
<dbReference type="RefSeq" id="WP_064773700.1">
    <property type="nucleotide sequence ID" value="NZ_JRMP02000002.1"/>
</dbReference>
<keyword evidence="2" id="KW-0805">Transcription regulation</keyword>
<evidence type="ECO:0000313" key="7">
    <source>
        <dbReference type="EMBL" id="TLD95632.1"/>
    </source>
</evidence>
<dbReference type="SUPFAM" id="SSF46955">
    <property type="entry name" value="Putative DNA-binding domain"/>
    <property type="match status" value="1"/>
</dbReference>
<dbReference type="InterPro" id="IPR000551">
    <property type="entry name" value="MerR-type_HTH_dom"/>
</dbReference>
<dbReference type="PROSITE" id="PS50937">
    <property type="entry name" value="HTH_MERR_2"/>
    <property type="match status" value="1"/>
</dbReference>
<dbReference type="EMBL" id="JRMP02000002">
    <property type="protein sequence ID" value="TLD95632.1"/>
    <property type="molecule type" value="Genomic_DNA"/>
</dbReference>
<organism evidence="7 8">
    <name type="scientific">Helicobacter saguini</name>
    <dbReference type="NCBI Taxonomy" id="1548018"/>
    <lineage>
        <taxon>Bacteria</taxon>
        <taxon>Pseudomonadati</taxon>
        <taxon>Campylobacterota</taxon>
        <taxon>Epsilonproteobacteria</taxon>
        <taxon>Campylobacterales</taxon>
        <taxon>Helicobacteraceae</taxon>
        <taxon>Helicobacter</taxon>
    </lineage>
</organism>
<dbReference type="CDD" id="cd01109">
    <property type="entry name" value="HTH_YyaN"/>
    <property type="match status" value="1"/>
</dbReference>
<keyword evidence="4" id="KW-0804">Transcription</keyword>
<evidence type="ECO:0000313" key="8">
    <source>
        <dbReference type="Proteomes" id="UP000029714"/>
    </source>
</evidence>
<comment type="caution">
    <text evidence="7">The sequence shown here is derived from an EMBL/GenBank/DDBJ whole genome shotgun (WGS) entry which is preliminary data.</text>
</comment>
<keyword evidence="3" id="KW-0238">DNA-binding</keyword>
<dbReference type="InterPro" id="IPR009061">
    <property type="entry name" value="DNA-bd_dom_put_sf"/>
</dbReference>
<evidence type="ECO:0000313" key="6">
    <source>
        <dbReference type="EMBL" id="MWV69795.1"/>
    </source>
</evidence>
<keyword evidence="8" id="KW-1185">Reference proteome</keyword>
<reference evidence="6 9" key="4">
    <citation type="submission" date="2019-12" db="EMBL/GenBank/DDBJ databases">
        <title>Multi-Generational Helicobacter saguini Isolates.</title>
        <authorList>
            <person name="Mannion A."/>
            <person name="Shen Z."/>
            <person name="Fox J.G."/>
        </authorList>
    </citation>
    <scope>NUCLEOTIDE SEQUENCE [LARGE SCALE GENOMIC DNA]</scope>
    <source>
        <strain evidence="6">16-048</strain>
        <strain evidence="9">16-048 (F4)</strain>
    </source>
</reference>
<reference evidence="7 8" key="2">
    <citation type="journal article" date="2016" name="Infect. Immun.">
        <title>Helicobacter saguini, a Novel Helicobacter Isolated from Cotton-Top Tamarins with Ulcerative Colitis, Has Proinflammatory Properties and Induces Typhlocolitis and Dysplasia in Gnotobiotic IL-10-/- Mice.</title>
        <authorList>
            <person name="Shen Z."/>
            <person name="Mannion A."/>
            <person name="Whary M.T."/>
            <person name="Muthupalani S."/>
            <person name="Sheh A."/>
            <person name="Feng Y."/>
            <person name="Gong G."/>
            <person name="Vandamme P."/>
            <person name="Holcombe H.R."/>
            <person name="Paster B.J."/>
            <person name="Fox J.G."/>
        </authorList>
    </citation>
    <scope>NUCLEOTIDE SEQUENCE [LARGE SCALE GENOMIC DNA]</scope>
    <source>
        <strain evidence="7 8">MIT 97-6194</strain>
    </source>
</reference>
<dbReference type="Proteomes" id="UP000029714">
    <property type="component" value="Unassembled WGS sequence"/>
</dbReference>
<evidence type="ECO:0000256" key="4">
    <source>
        <dbReference type="ARBA" id="ARBA00023163"/>
    </source>
</evidence>
<dbReference type="OrthoDB" id="9802944at2"/>
<name>A0A347W4E0_9HELI</name>
<dbReference type="PANTHER" id="PTHR30204">
    <property type="entry name" value="REDOX-CYCLING DRUG-SENSING TRANSCRIPTIONAL ACTIVATOR SOXR"/>
    <property type="match status" value="1"/>
</dbReference>
<evidence type="ECO:0000256" key="2">
    <source>
        <dbReference type="ARBA" id="ARBA00023015"/>
    </source>
</evidence>
<reference evidence="7" key="3">
    <citation type="submission" date="2018-04" db="EMBL/GenBank/DDBJ databases">
        <authorList>
            <person name="Sheh A."/>
            <person name="Shen Z."/>
            <person name="Mannion A.J."/>
            <person name="Fox J.G."/>
        </authorList>
    </citation>
    <scope>NUCLEOTIDE SEQUENCE</scope>
    <source>
        <strain evidence="7">MIT 97-6194</strain>
    </source>
</reference>
<feature type="domain" description="HTH merR-type" evidence="5">
    <location>
        <begin position="2"/>
        <end position="71"/>
    </location>
</feature>
<sequence>MAYTIIEVAQKTGISPHTLRFWAKKGVLPFVERDKNGVKYFSNSDIEWVRWINWFRKTNMSVEDIRKYVNLALRGDGTARERMAMLERQQRALLAEIEELKEVASKLDYKLDYYAKMIENGQDAMNPNSKEYVKCDKACEETNKAVKKVLKLSNRRNINYENNINISGVK</sequence>
<evidence type="ECO:0000259" key="5">
    <source>
        <dbReference type="PROSITE" id="PS50937"/>
    </source>
</evidence>
<dbReference type="Pfam" id="PF13411">
    <property type="entry name" value="MerR_1"/>
    <property type="match status" value="1"/>
</dbReference>
<accession>A0A347W4E0</accession>
<keyword evidence="1" id="KW-0678">Repressor</keyword>
<gene>
    <name evidence="6" type="ORF">DCO61_07230</name>
    <name evidence="7" type="ORF">LS64_001905</name>
</gene>
<evidence type="ECO:0000256" key="1">
    <source>
        <dbReference type="ARBA" id="ARBA00022491"/>
    </source>
</evidence>
<dbReference type="PANTHER" id="PTHR30204:SF69">
    <property type="entry name" value="MERR-FAMILY TRANSCRIPTIONAL REGULATOR"/>
    <property type="match status" value="1"/>
</dbReference>
<dbReference type="Gene3D" id="1.10.1660.10">
    <property type="match status" value="1"/>
</dbReference>
<dbReference type="AlphaFoldDB" id="A0A347W4E0"/>
<dbReference type="GO" id="GO:0003677">
    <property type="term" value="F:DNA binding"/>
    <property type="evidence" value="ECO:0007669"/>
    <property type="project" value="UniProtKB-KW"/>
</dbReference>
<dbReference type="Proteomes" id="UP000477070">
    <property type="component" value="Unassembled WGS sequence"/>
</dbReference>
<evidence type="ECO:0000313" key="9">
    <source>
        <dbReference type="Proteomes" id="UP000477070"/>
    </source>
</evidence>
<proteinExistence type="predicted"/>